<dbReference type="InterPro" id="IPR013396">
    <property type="entry name" value="CRISPR-assoc_prot_Csy4"/>
</dbReference>
<keyword evidence="2" id="KW-1185">Reference proteome</keyword>
<evidence type="ECO:0000313" key="2">
    <source>
        <dbReference type="Proteomes" id="UP000676649"/>
    </source>
</evidence>
<dbReference type="EMBL" id="CP073754">
    <property type="protein sequence ID" value="QWF71743.1"/>
    <property type="molecule type" value="Genomic_DNA"/>
</dbReference>
<dbReference type="Pfam" id="PF09618">
    <property type="entry name" value="Cas_Csy4"/>
    <property type="match status" value="1"/>
</dbReference>
<proteinExistence type="predicted"/>
<dbReference type="AlphaFoldDB" id="A0A975MPP6"/>
<dbReference type="InterPro" id="IPR042564">
    <property type="entry name" value="CRISPR-Cas6/Csy4_sf"/>
</dbReference>
<evidence type="ECO:0000313" key="1">
    <source>
        <dbReference type="EMBL" id="QWF71743.1"/>
    </source>
</evidence>
<sequence>MYYTDILLFQGAEPDGISDATSRLLAVLHGINRAHGSAEAPGGYPLAIAFPRWQAPTISANRTLSNGTTGPILRVFGPQALLTMLNTHKLMHSLMLEGRADPGKIIPAPENASSWVAYRRYHHKEKTKSASYQKRHQAFLETKRASAEASVSLTELPKPKNQHLSYIYLKIPRETHVVTFPVVEKLASTNSPEQVLRINSWGLTTNGWLPYF</sequence>
<dbReference type="KEGG" id="mpad:KEF85_04505"/>
<dbReference type="GO" id="GO:0004519">
    <property type="term" value="F:endonuclease activity"/>
    <property type="evidence" value="ECO:0007669"/>
    <property type="project" value="InterPro"/>
</dbReference>
<dbReference type="RefSeq" id="WP_215583525.1">
    <property type="nucleotide sequence ID" value="NZ_CP073754.1"/>
</dbReference>
<dbReference type="GO" id="GO:0043571">
    <property type="term" value="P:maintenance of CRISPR repeat elements"/>
    <property type="evidence" value="ECO:0007669"/>
    <property type="project" value="InterPro"/>
</dbReference>
<name>A0A975MPP6_9GAMM</name>
<dbReference type="Proteomes" id="UP000676649">
    <property type="component" value="Chromosome"/>
</dbReference>
<organism evidence="1 2">
    <name type="scientific">Methylomonas paludis</name>
    <dbReference type="NCBI Taxonomy" id="1173101"/>
    <lineage>
        <taxon>Bacteria</taxon>
        <taxon>Pseudomonadati</taxon>
        <taxon>Pseudomonadota</taxon>
        <taxon>Gammaproteobacteria</taxon>
        <taxon>Methylococcales</taxon>
        <taxon>Methylococcaceae</taxon>
        <taxon>Methylomonas</taxon>
    </lineage>
</organism>
<protein>
    <submittedName>
        <fullName evidence="1">Type I-F CRISPR-associated endoribonuclease Cas6/Csy4</fullName>
    </submittedName>
</protein>
<accession>A0A975MPP6</accession>
<dbReference type="Gene3D" id="3.30.70.2540">
    <property type="entry name" value="CRISPR-associated endoribonuclease Cas6/Csy4"/>
    <property type="match status" value="1"/>
</dbReference>
<reference evidence="1" key="1">
    <citation type="submission" date="2021-04" db="EMBL/GenBank/DDBJ databases">
        <title>Draft genome sequence data of methanotrophic Methylovulum sp. strain S1L and Methylomonas sp. strain S2AM isolated from boreal lake water columns.</title>
        <authorList>
            <person name="Rissanen A.J."/>
            <person name="Mangayil R."/>
            <person name="Svenning M.M."/>
            <person name="Khanongnuch R."/>
        </authorList>
    </citation>
    <scope>NUCLEOTIDE SEQUENCE</scope>
    <source>
        <strain evidence="1">S2AM</strain>
    </source>
</reference>
<gene>
    <name evidence="1" type="ORF">KEF85_04505</name>
</gene>